<sequence length="44" mass="5093">MRHEHRKQHAEQGHEQADYREPAGEHVGVSFDGTQIALSRLNRL</sequence>
<protein>
    <submittedName>
        <fullName evidence="2">Uncharacterized protein</fullName>
    </submittedName>
</protein>
<evidence type="ECO:0000313" key="2">
    <source>
        <dbReference type="EMBL" id="XCG51830.1"/>
    </source>
</evidence>
<organism evidence="2">
    <name type="scientific">Mesorhizobium sp. WSM2240</name>
    <dbReference type="NCBI Taxonomy" id="3228851"/>
    <lineage>
        <taxon>Bacteria</taxon>
        <taxon>Pseudomonadati</taxon>
        <taxon>Pseudomonadota</taxon>
        <taxon>Alphaproteobacteria</taxon>
        <taxon>Hyphomicrobiales</taxon>
        <taxon>Phyllobacteriaceae</taxon>
        <taxon>Mesorhizobium</taxon>
    </lineage>
</organism>
<reference evidence="2" key="1">
    <citation type="submission" date="2024-06" db="EMBL/GenBank/DDBJ databases">
        <title>Mesorhizobium karijinii sp. nov., a symbiont of the iconic Swainsona formosa from arid Australia.</title>
        <authorList>
            <person name="Hill Y.J."/>
            <person name="Watkin E.L.J."/>
            <person name="O'Hara G.W."/>
            <person name="Terpolilli J."/>
            <person name="Tye M.L."/>
            <person name="Kohlmeier M.G."/>
        </authorList>
    </citation>
    <scope>NUCLEOTIDE SEQUENCE</scope>
    <source>
        <strain evidence="2">WSM2240</strain>
    </source>
</reference>
<feature type="compositionally biased region" description="Basic and acidic residues" evidence="1">
    <location>
        <begin position="1"/>
        <end position="24"/>
    </location>
</feature>
<proteinExistence type="predicted"/>
<dbReference type="AlphaFoldDB" id="A0AAU8CYB1"/>
<gene>
    <name evidence="2" type="ORF">ABVK50_07735</name>
</gene>
<dbReference type="EMBL" id="CP159253">
    <property type="protein sequence ID" value="XCG51830.1"/>
    <property type="molecule type" value="Genomic_DNA"/>
</dbReference>
<accession>A0AAU8CYB1</accession>
<feature type="region of interest" description="Disordered" evidence="1">
    <location>
        <begin position="1"/>
        <end position="34"/>
    </location>
</feature>
<name>A0AAU8CYB1_9HYPH</name>
<evidence type="ECO:0000256" key="1">
    <source>
        <dbReference type="SAM" id="MobiDB-lite"/>
    </source>
</evidence>
<dbReference type="RefSeq" id="WP_353646070.1">
    <property type="nucleotide sequence ID" value="NZ_CP159253.1"/>
</dbReference>